<gene>
    <name evidence="2" type="ordered locus">Reut_C5922</name>
</gene>
<dbReference type="HOGENOM" id="CLU_2045779_0_0_4"/>
<feature type="region of interest" description="Disordered" evidence="1">
    <location>
        <begin position="1"/>
        <end position="21"/>
    </location>
</feature>
<sequence>MRNQRRKGARRFSAGGVPGERRRCTSEVGEFIVGLTEAERAERYAMCLDLVRQLAVYCRRKAVKLPARSPNDLLDWVERGVRNKQGAWQLGRPEVDWIVEQMRQAYKTTLDGFEDLENLK</sequence>
<evidence type="ECO:0000256" key="1">
    <source>
        <dbReference type="SAM" id="MobiDB-lite"/>
    </source>
</evidence>
<reference evidence="2" key="1">
    <citation type="submission" date="2005-08" db="EMBL/GenBank/DDBJ databases">
        <title>Complete sequence of a megaplasmid of Ralstonia eutropha JMP134.</title>
        <authorList>
            <person name="Copeland A."/>
            <person name="Lucas S."/>
            <person name="Lapidus A."/>
            <person name="Barry K."/>
            <person name="Detter J.C."/>
            <person name="Glavina T."/>
            <person name="Hammon N."/>
            <person name="Israni S."/>
            <person name="Pitluck S."/>
            <person name="Goltsman E."/>
            <person name="Martinez M."/>
            <person name="Vergez L."/>
            <person name="Larimer F."/>
            <person name="Land M."/>
            <person name="Lykidis A."/>
            <person name="Richardson P."/>
        </authorList>
    </citation>
    <scope>NUCLEOTIDE SEQUENCE [LARGE SCALE GENOMIC DNA]</scope>
    <source>
        <strain evidence="2">JMP134</strain>
        <plasmid evidence="2">megaplasmid</plasmid>
    </source>
</reference>
<protein>
    <submittedName>
        <fullName evidence="2">Uncharacterized protein</fullName>
    </submittedName>
</protein>
<name>Q46NK1_CUPPJ</name>
<proteinExistence type="predicted"/>
<dbReference type="KEGG" id="reu:Reut_C5922"/>
<accession>Q46NK1</accession>
<organism evidence="2">
    <name type="scientific">Cupriavidus pinatubonensis (strain JMP 134 / LMG 1197)</name>
    <name type="common">Cupriavidus necator (strain JMP 134)</name>
    <dbReference type="NCBI Taxonomy" id="264198"/>
    <lineage>
        <taxon>Bacteria</taxon>
        <taxon>Pseudomonadati</taxon>
        <taxon>Pseudomonadota</taxon>
        <taxon>Betaproteobacteria</taxon>
        <taxon>Burkholderiales</taxon>
        <taxon>Burkholderiaceae</taxon>
        <taxon>Cupriavidus</taxon>
    </lineage>
</organism>
<geneLocation type="plasmid" evidence="2">
    <name>megaplasmid</name>
</geneLocation>
<feature type="compositionally biased region" description="Basic residues" evidence="1">
    <location>
        <begin position="1"/>
        <end position="10"/>
    </location>
</feature>
<dbReference type="EMBL" id="CP000092">
    <property type="protein sequence ID" value="AAZ65263.1"/>
    <property type="molecule type" value="Genomic_DNA"/>
</dbReference>
<dbReference type="AlphaFoldDB" id="Q46NK1"/>
<dbReference type="OrthoDB" id="8910207at2"/>
<keyword evidence="2" id="KW-0614">Plasmid</keyword>
<evidence type="ECO:0000313" key="2">
    <source>
        <dbReference type="EMBL" id="AAZ65263.1"/>
    </source>
</evidence>